<protein>
    <submittedName>
        <fullName evidence="3">Uncharacterized protein</fullName>
    </submittedName>
</protein>
<feature type="region of interest" description="Disordered" evidence="1">
    <location>
        <begin position="207"/>
        <end position="236"/>
    </location>
</feature>
<dbReference type="Proteomes" id="UP001187682">
    <property type="component" value="Unassembled WGS sequence"/>
</dbReference>
<keyword evidence="2" id="KW-0732">Signal</keyword>
<comment type="caution">
    <text evidence="3">The sequence shown here is derived from an EMBL/GenBank/DDBJ whole genome shotgun (WGS) entry which is preliminary data.</text>
</comment>
<organism evidence="3 4">
    <name type="scientific">Cephalotrichum gorgonifer</name>
    <dbReference type="NCBI Taxonomy" id="2041049"/>
    <lineage>
        <taxon>Eukaryota</taxon>
        <taxon>Fungi</taxon>
        <taxon>Dikarya</taxon>
        <taxon>Ascomycota</taxon>
        <taxon>Pezizomycotina</taxon>
        <taxon>Sordariomycetes</taxon>
        <taxon>Hypocreomycetidae</taxon>
        <taxon>Microascales</taxon>
        <taxon>Microascaceae</taxon>
        <taxon>Cephalotrichum</taxon>
    </lineage>
</organism>
<feature type="compositionally biased region" description="Acidic residues" evidence="1">
    <location>
        <begin position="222"/>
        <end position="236"/>
    </location>
</feature>
<dbReference type="AlphaFoldDB" id="A0AAE8SYU1"/>
<feature type="chain" id="PRO_5042004799" evidence="2">
    <location>
        <begin position="16"/>
        <end position="328"/>
    </location>
</feature>
<name>A0AAE8SYU1_9PEZI</name>
<keyword evidence="4" id="KW-1185">Reference proteome</keyword>
<proteinExistence type="predicted"/>
<reference evidence="3" key="1">
    <citation type="submission" date="2018-03" db="EMBL/GenBank/DDBJ databases">
        <authorList>
            <person name="Guldener U."/>
        </authorList>
    </citation>
    <scope>NUCLEOTIDE SEQUENCE</scope>
</reference>
<accession>A0AAE8SYU1</accession>
<evidence type="ECO:0000313" key="3">
    <source>
        <dbReference type="EMBL" id="SPO06058.1"/>
    </source>
</evidence>
<evidence type="ECO:0000256" key="2">
    <source>
        <dbReference type="SAM" id="SignalP"/>
    </source>
</evidence>
<dbReference type="EMBL" id="ONZQ02000014">
    <property type="protein sequence ID" value="SPO06058.1"/>
    <property type="molecule type" value="Genomic_DNA"/>
</dbReference>
<evidence type="ECO:0000256" key="1">
    <source>
        <dbReference type="SAM" id="MobiDB-lite"/>
    </source>
</evidence>
<evidence type="ECO:0000313" key="4">
    <source>
        <dbReference type="Proteomes" id="UP001187682"/>
    </source>
</evidence>
<feature type="signal peptide" evidence="2">
    <location>
        <begin position="1"/>
        <end position="15"/>
    </location>
</feature>
<sequence>MIFLLTALAALPSYAQFVRDDSGLEDAAGLAITGTIRAVNGTVEHTSFCRTCPYNICTHTITMGADTYQLTCWASGDLVGDTKVWLKTAEGCFVPEYDLVEYEGDYVAELEFCGDTPLVVTHEPAIVRYLSECKWGYSTSRESIKYYGRDADITVTCWAEGEAIMNDHYWYKTLDYCWVSGSGLWNTPDRDNLQWCGPDFGYRLNESDLPLDTGGAKPTDIWNDEDDEDEDEDDDEGLARRWLQPEQIGEEYAGCYTCPSSVTNETCHLETVYEFNQTVVSQCVTRDANSSTQWMYTTDWCYVNSTDFWVPPYDNYRYPRCEYFELGV</sequence>
<gene>
    <name evidence="3" type="ORF">DNG_08747</name>
</gene>